<dbReference type="RefSeq" id="XP_005778275.1">
    <property type="nucleotide sequence ID" value="XM_005778218.1"/>
</dbReference>
<proteinExistence type="predicted"/>
<dbReference type="HOGENOM" id="CLU_148991_1_1_1"/>
<organism evidence="1 2">
    <name type="scientific">Emiliania huxleyi (strain CCMP1516)</name>
    <dbReference type="NCBI Taxonomy" id="280463"/>
    <lineage>
        <taxon>Eukaryota</taxon>
        <taxon>Haptista</taxon>
        <taxon>Haptophyta</taxon>
        <taxon>Prymnesiophyceae</taxon>
        <taxon>Isochrysidales</taxon>
        <taxon>Noelaerhabdaceae</taxon>
        <taxon>Emiliania</taxon>
    </lineage>
</organism>
<dbReference type="PaxDb" id="2903-EOD25846"/>
<reference evidence="1" key="2">
    <citation type="submission" date="2024-10" db="UniProtKB">
        <authorList>
            <consortium name="EnsemblProtists"/>
        </authorList>
    </citation>
    <scope>IDENTIFICATION</scope>
</reference>
<keyword evidence="2" id="KW-1185">Reference proteome</keyword>
<sequence>MASHRIGARVAGLSPAQLCAIIEAQAGASDAALRVAEEHAARLVEQPEWVLSEVLLSPDLAPHILAQLPTKAHAVKGTAAFMDSEHAGVYSFCLAGPHDDSGKT</sequence>
<dbReference type="EnsemblProtists" id="EOD25846">
    <property type="protein sequence ID" value="EOD25846"/>
    <property type="gene ID" value="EMIHUDRAFT_206024"/>
</dbReference>
<accession>A0A0D3JQR1</accession>
<reference evidence="2" key="1">
    <citation type="journal article" date="2013" name="Nature">
        <title>Pan genome of the phytoplankton Emiliania underpins its global distribution.</title>
        <authorList>
            <person name="Read B.A."/>
            <person name="Kegel J."/>
            <person name="Klute M.J."/>
            <person name="Kuo A."/>
            <person name="Lefebvre S.C."/>
            <person name="Maumus F."/>
            <person name="Mayer C."/>
            <person name="Miller J."/>
            <person name="Monier A."/>
            <person name="Salamov A."/>
            <person name="Young J."/>
            <person name="Aguilar M."/>
            <person name="Claverie J.M."/>
            <person name="Frickenhaus S."/>
            <person name="Gonzalez K."/>
            <person name="Herman E.K."/>
            <person name="Lin Y.C."/>
            <person name="Napier J."/>
            <person name="Ogata H."/>
            <person name="Sarno A.F."/>
            <person name="Shmutz J."/>
            <person name="Schroeder D."/>
            <person name="de Vargas C."/>
            <person name="Verret F."/>
            <person name="von Dassow P."/>
            <person name="Valentin K."/>
            <person name="Van de Peer Y."/>
            <person name="Wheeler G."/>
            <person name="Dacks J.B."/>
            <person name="Delwiche C.F."/>
            <person name="Dyhrman S.T."/>
            <person name="Glockner G."/>
            <person name="John U."/>
            <person name="Richards T."/>
            <person name="Worden A.Z."/>
            <person name="Zhang X."/>
            <person name="Grigoriev I.V."/>
            <person name="Allen A.E."/>
            <person name="Bidle K."/>
            <person name="Borodovsky M."/>
            <person name="Bowler C."/>
            <person name="Brownlee C."/>
            <person name="Cock J.M."/>
            <person name="Elias M."/>
            <person name="Gladyshev V.N."/>
            <person name="Groth M."/>
            <person name="Guda C."/>
            <person name="Hadaegh A."/>
            <person name="Iglesias-Rodriguez M.D."/>
            <person name="Jenkins J."/>
            <person name="Jones B.M."/>
            <person name="Lawson T."/>
            <person name="Leese F."/>
            <person name="Lindquist E."/>
            <person name="Lobanov A."/>
            <person name="Lomsadze A."/>
            <person name="Malik S.B."/>
            <person name="Marsh M.E."/>
            <person name="Mackinder L."/>
            <person name="Mock T."/>
            <person name="Mueller-Roeber B."/>
            <person name="Pagarete A."/>
            <person name="Parker M."/>
            <person name="Probert I."/>
            <person name="Quesneville H."/>
            <person name="Raines C."/>
            <person name="Rensing S.A."/>
            <person name="Riano-Pachon D.M."/>
            <person name="Richier S."/>
            <person name="Rokitta S."/>
            <person name="Shiraiwa Y."/>
            <person name="Soanes D.M."/>
            <person name="van der Giezen M."/>
            <person name="Wahlund T.M."/>
            <person name="Williams B."/>
            <person name="Wilson W."/>
            <person name="Wolfe G."/>
            <person name="Wurch L.L."/>
        </authorList>
    </citation>
    <scope>NUCLEOTIDE SEQUENCE</scope>
</reference>
<dbReference type="Proteomes" id="UP000013827">
    <property type="component" value="Unassembled WGS sequence"/>
</dbReference>
<name>A0A0D3JQR1_EMIH1</name>
<dbReference type="KEGG" id="ehx:EMIHUDRAFT_206024"/>
<dbReference type="AlphaFoldDB" id="A0A0D3JQR1"/>
<evidence type="ECO:0000313" key="2">
    <source>
        <dbReference type="Proteomes" id="UP000013827"/>
    </source>
</evidence>
<dbReference type="GeneID" id="17271392"/>
<evidence type="ECO:0000313" key="1">
    <source>
        <dbReference type="EnsemblProtists" id="EOD25846"/>
    </source>
</evidence>
<protein>
    <submittedName>
        <fullName evidence="1">Uncharacterized protein</fullName>
    </submittedName>
</protein>